<name>A0A8J4VVM0_9ROSI</name>
<dbReference type="OrthoDB" id="10523716at2759"/>
<feature type="region of interest" description="Disordered" evidence="1">
    <location>
        <begin position="106"/>
        <end position="139"/>
    </location>
</feature>
<proteinExistence type="predicted"/>
<gene>
    <name evidence="2" type="ORF">CMV_012821</name>
</gene>
<organism evidence="2 3">
    <name type="scientific">Castanea mollissima</name>
    <name type="common">Chinese chestnut</name>
    <dbReference type="NCBI Taxonomy" id="60419"/>
    <lineage>
        <taxon>Eukaryota</taxon>
        <taxon>Viridiplantae</taxon>
        <taxon>Streptophyta</taxon>
        <taxon>Embryophyta</taxon>
        <taxon>Tracheophyta</taxon>
        <taxon>Spermatophyta</taxon>
        <taxon>Magnoliopsida</taxon>
        <taxon>eudicotyledons</taxon>
        <taxon>Gunneridae</taxon>
        <taxon>Pentapetalae</taxon>
        <taxon>rosids</taxon>
        <taxon>fabids</taxon>
        <taxon>Fagales</taxon>
        <taxon>Fagaceae</taxon>
        <taxon>Castanea</taxon>
    </lineage>
</organism>
<evidence type="ECO:0000313" key="3">
    <source>
        <dbReference type="Proteomes" id="UP000737018"/>
    </source>
</evidence>
<feature type="compositionally biased region" description="Acidic residues" evidence="1">
    <location>
        <begin position="130"/>
        <end position="139"/>
    </location>
</feature>
<accession>A0A8J4VVM0</accession>
<comment type="caution">
    <text evidence="2">The sequence shown here is derived from an EMBL/GenBank/DDBJ whole genome shotgun (WGS) entry which is preliminary data.</text>
</comment>
<evidence type="ECO:0000256" key="1">
    <source>
        <dbReference type="SAM" id="MobiDB-lite"/>
    </source>
</evidence>
<sequence length="139" mass="16486">MDCFKKFHTKKGGKEWATDCARTLYEKMDAIKAKSIFEVTKTNDYQIFLEVVVANIAEKVLQKKKKIWRHILERKWIPNLQKLWRSLRRSLHKSCNRWAYHNNLNIDPATTDDTSRDEEDNSNNNIEVENNLEGDSEED</sequence>
<evidence type="ECO:0000313" key="2">
    <source>
        <dbReference type="EMBL" id="KAF3962699.1"/>
    </source>
</evidence>
<protein>
    <submittedName>
        <fullName evidence="2">Uncharacterized protein</fullName>
    </submittedName>
</protein>
<dbReference type="Proteomes" id="UP000737018">
    <property type="component" value="Unassembled WGS sequence"/>
</dbReference>
<reference evidence="2" key="1">
    <citation type="submission" date="2020-03" db="EMBL/GenBank/DDBJ databases">
        <title>Castanea mollissima Vanexum genome sequencing.</title>
        <authorList>
            <person name="Staton M."/>
        </authorList>
    </citation>
    <scope>NUCLEOTIDE SEQUENCE</scope>
    <source>
        <tissue evidence="2">Leaf</tissue>
    </source>
</reference>
<dbReference type="AlphaFoldDB" id="A0A8J4VVM0"/>
<dbReference type="EMBL" id="JRKL02001673">
    <property type="protein sequence ID" value="KAF3962699.1"/>
    <property type="molecule type" value="Genomic_DNA"/>
</dbReference>
<keyword evidence="3" id="KW-1185">Reference proteome</keyword>